<accession>A0A934SRR7</accession>
<evidence type="ECO:0000313" key="2">
    <source>
        <dbReference type="Proteomes" id="UP000622890"/>
    </source>
</evidence>
<comment type="caution">
    <text evidence="1">The sequence shown here is derived from an EMBL/GenBank/DDBJ whole genome shotgun (WGS) entry which is preliminary data.</text>
</comment>
<proteinExistence type="predicted"/>
<name>A0A934SRR7_9BURK</name>
<keyword evidence="2" id="KW-1185">Reference proteome</keyword>
<dbReference type="RefSeq" id="WP_200590662.1">
    <property type="nucleotide sequence ID" value="NZ_JAEPBG010000001.1"/>
</dbReference>
<evidence type="ECO:0000313" key="1">
    <source>
        <dbReference type="EMBL" id="MBK4733956.1"/>
    </source>
</evidence>
<dbReference type="EMBL" id="JAEPBG010000001">
    <property type="protein sequence ID" value="MBK4733956.1"/>
    <property type="molecule type" value="Genomic_DNA"/>
</dbReference>
<dbReference type="AlphaFoldDB" id="A0A934SRR7"/>
<dbReference type="Proteomes" id="UP000622890">
    <property type="component" value="Unassembled WGS sequence"/>
</dbReference>
<gene>
    <name evidence="1" type="ORF">JJB74_04965</name>
</gene>
<sequence length="436" mass="48427">MMEEERGKDPETGDDLVTEIPTEDILHRIRYGAQPAGQPQWHGLVIVQTCEASGLQDVFKRIGIPVLWYGEGDALEEVISNRATQEVIERYGQSLLFRGGFSPYPETVFKWASRVSGDRVELVRCGRESLVSRTVMPEDLGEDASSEKIAHAFGLRIQMGSREEVGRFLDRWPDLLGQNLLLEDDAISLACERRDDQAMLHFLVQRGALEAVGLSRFVSYLLDEPLARPHITNALHVELVARVYAVAGANPAPSQARIAEAVLDTAPDMLLELMYSIAPAAQLECHAIWRGMRGFATSSPAGVYEGLFTWMAQACAKDIGADVTEMERWLGLSCRQIDQLKLSRTVSSDALERTIASALLHGSDALAWLLSSPIRAMNDLTSRYTPRQWKECREHADWVLRGFCAPHGWPAAVCNPQAEQGGTLRGLPDQGHDMRH</sequence>
<organism evidence="1 2">
    <name type="scientific">Noviherbaspirillum pedocola</name>
    <dbReference type="NCBI Taxonomy" id="2801341"/>
    <lineage>
        <taxon>Bacteria</taxon>
        <taxon>Pseudomonadati</taxon>
        <taxon>Pseudomonadota</taxon>
        <taxon>Betaproteobacteria</taxon>
        <taxon>Burkholderiales</taxon>
        <taxon>Oxalobacteraceae</taxon>
        <taxon>Noviherbaspirillum</taxon>
    </lineage>
</organism>
<protein>
    <submittedName>
        <fullName evidence="1">Uncharacterized protein</fullName>
    </submittedName>
</protein>
<reference evidence="1" key="1">
    <citation type="submission" date="2021-01" db="EMBL/GenBank/DDBJ databases">
        <title>Genome sequence of strain Noviherbaspirillum sp. DKR-6.</title>
        <authorList>
            <person name="Chaudhary D.K."/>
        </authorList>
    </citation>
    <scope>NUCLEOTIDE SEQUENCE</scope>
    <source>
        <strain evidence="1">DKR-6</strain>
    </source>
</reference>